<dbReference type="EMBL" id="MCAS01000011">
    <property type="protein sequence ID" value="RKF47116.1"/>
    <property type="molecule type" value="Genomic_DNA"/>
</dbReference>
<dbReference type="Pfam" id="PF13609">
    <property type="entry name" value="Porin_4"/>
    <property type="match status" value="1"/>
</dbReference>
<evidence type="ECO:0000256" key="8">
    <source>
        <dbReference type="ARBA" id="ARBA00023114"/>
    </source>
</evidence>
<evidence type="ECO:0000256" key="4">
    <source>
        <dbReference type="ARBA" id="ARBA00022452"/>
    </source>
</evidence>
<keyword evidence="8" id="KW-0626">Porin</keyword>
<dbReference type="RefSeq" id="WP_120344559.1">
    <property type="nucleotide sequence ID" value="NZ_MCAS01000011.1"/>
</dbReference>
<dbReference type="InterPro" id="IPR023614">
    <property type="entry name" value="Porin_dom_sf"/>
</dbReference>
<dbReference type="PANTHER" id="PTHR34501">
    <property type="entry name" value="PROTEIN YDDL-RELATED"/>
    <property type="match status" value="1"/>
</dbReference>
<keyword evidence="9" id="KW-0472">Membrane</keyword>
<evidence type="ECO:0000256" key="10">
    <source>
        <dbReference type="ARBA" id="ARBA00023237"/>
    </source>
</evidence>
<dbReference type="GO" id="GO:0046930">
    <property type="term" value="C:pore complex"/>
    <property type="evidence" value="ECO:0007669"/>
    <property type="project" value="UniProtKB-KW"/>
</dbReference>
<reference evidence="13 14" key="1">
    <citation type="submission" date="2016-07" db="EMBL/GenBank/DDBJ databases">
        <title>Genome analysis of Burkholderia fungorum ES3-20.</title>
        <authorList>
            <person name="Xu D."/>
            <person name="Yao R."/>
            <person name="Zheng S."/>
        </authorList>
    </citation>
    <scope>NUCLEOTIDE SEQUENCE [LARGE SCALE GENOMIC DNA]</scope>
    <source>
        <strain evidence="13 14">ES3-20</strain>
    </source>
</reference>
<dbReference type="AlphaFoldDB" id="A0A3R7IN76"/>
<evidence type="ECO:0000313" key="13">
    <source>
        <dbReference type="EMBL" id="RKF47116.1"/>
    </source>
</evidence>
<comment type="caution">
    <text evidence="13">The sequence shown here is derived from an EMBL/GenBank/DDBJ whole genome shotgun (WGS) entry which is preliminary data.</text>
</comment>
<sequence>MKKKIILIATLGLPAFAVPAFGQSSLSLSGVMDEGLVVTNHANPHGDAAYQFQSGYAQSNIVTLSGTEDLGGGRKITFVRKTSFDINSGLSAPARTYIGMSDEKLGTVTLGRQYDSVLDYLAPVTANGNWGGVLLSHPLDNDNTDGSFLVNNAIKYASVEFAGFQFGGMYGFSNDTKFADDRLYSFGAQYVHGPLQLAAAYLQADNPGAQNSGATPVGDVNFTAARLRIFGAGINYQIGSATLGFVYSNTNVGKPVSSSWYTGSSGTTQLAGSGPDAFSLLRFQNLEFTGTYQVTPSFFVGAQYVYTLLDANTAARNMSLKFHTAGLMADYVLSKRTDIYVQGAYEKVAGDKTGTVLDYAYITGAGGISSTSSQIALRAAIRHRF</sequence>
<keyword evidence="7" id="KW-0406">Ion transport</keyword>
<dbReference type="InterPro" id="IPR033900">
    <property type="entry name" value="Gram_neg_porin_domain"/>
</dbReference>
<dbReference type="GO" id="GO:0015288">
    <property type="term" value="F:porin activity"/>
    <property type="evidence" value="ECO:0007669"/>
    <property type="project" value="UniProtKB-KW"/>
</dbReference>
<keyword evidence="3" id="KW-0813">Transport</keyword>
<name>A0A3R7IN76_9BURK</name>
<keyword evidence="5" id="KW-0812">Transmembrane</keyword>
<comment type="subcellular location">
    <subcellularLocation>
        <location evidence="1">Cell outer membrane</location>
        <topology evidence="1">Multi-pass membrane protein</topology>
    </subcellularLocation>
</comment>
<keyword evidence="10" id="KW-0998">Cell outer membrane</keyword>
<evidence type="ECO:0000313" key="14">
    <source>
        <dbReference type="Proteomes" id="UP000283709"/>
    </source>
</evidence>
<dbReference type="GO" id="GO:0009279">
    <property type="term" value="C:cell outer membrane"/>
    <property type="evidence" value="ECO:0007669"/>
    <property type="project" value="UniProtKB-SubCell"/>
</dbReference>
<feature type="domain" description="Porin" evidence="12">
    <location>
        <begin position="10"/>
        <end position="347"/>
    </location>
</feature>
<dbReference type="SUPFAM" id="SSF56935">
    <property type="entry name" value="Porins"/>
    <property type="match status" value="1"/>
</dbReference>
<proteinExistence type="predicted"/>
<evidence type="ECO:0000256" key="9">
    <source>
        <dbReference type="ARBA" id="ARBA00023136"/>
    </source>
</evidence>
<dbReference type="Gene3D" id="2.40.160.10">
    <property type="entry name" value="Porin"/>
    <property type="match status" value="1"/>
</dbReference>
<feature type="signal peptide" evidence="11">
    <location>
        <begin position="1"/>
        <end position="22"/>
    </location>
</feature>
<evidence type="ECO:0000256" key="1">
    <source>
        <dbReference type="ARBA" id="ARBA00004571"/>
    </source>
</evidence>
<comment type="subunit">
    <text evidence="2">Homotrimer.</text>
</comment>
<evidence type="ECO:0000259" key="12">
    <source>
        <dbReference type="Pfam" id="PF13609"/>
    </source>
</evidence>
<dbReference type="GO" id="GO:0006811">
    <property type="term" value="P:monoatomic ion transport"/>
    <property type="evidence" value="ECO:0007669"/>
    <property type="project" value="UniProtKB-KW"/>
</dbReference>
<evidence type="ECO:0000256" key="5">
    <source>
        <dbReference type="ARBA" id="ARBA00022692"/>
    </source>
</evidence>
<keyword evidence="4" id="KW-1134">Transmembrane beta strand</keyword>
<feature type="chain" id="PRO_5018721403" evidence="11">
    <location>
        <begin position="23"/>
        <end position="385"/>
    </location>
</feature>
<dbReference type="Proteomes" id="UP000283709">
    <property type="component" value="Unassembled WGS sequence"/>
</dbReference>
<keyword evidence="6 11" id="KW-0732">Signal</keyword>
<evidence type="ECO:0000256" key="6">
    <source>
        <dbReference type="ARBA" id="ARBA00022729"/>
    </source>
</evidence>
<dbReference type="OrthoDB" id="6975458at2"/>
<dbReference type="PANTHER" id="PTHR34501:SF9">
    <property type="entry name" value="MAJOR OUTER MEMBRANE PROTEIN P.IA"/>
    <property type="match status" value="1"/>
</dbReference>
<evidence type="ECO:0000256" key="7">
    <source>
        <dbReference type="ARBA" id="ARBA00023065"/>
    </source>
</evidence>
<evidence type="ECO:0000256" key="2">
    <source>
        <dbReference type="ARBA" id="ARBA00011233"/>
    </source>
</evidence>
<organism evidence="13 14">
    <name type="scientific">Paraburkholderia fungorum</name>
    <dbReference type="NCBI Taxonomy" id="134537"/>
    <lineage>
        <taxon>Bacteria</taxon>
        <taxon>Pseudomonadati</taxon>
        <taxon>Pseudomonadota</taxon>
        <taxon>Betaproteobacteria</taxon>
        <taxon>Burkholderiales</taxon>
        <taxon>Burkholderiaceae</taxon>
        <taxon>Paraburkholderia</taxon>
    </lineage>
</organism>
<dbReference type="InterPro" id="IPR050298">
    <property type="entry name" value="Gram-neg_bact_OMP"/>
</dbReference>
<evidence type="ECO:0000256" key="3">
    <source>
        <dbReference type="ARBA" id="ARBA00022448"/>
    </source>
</evidence>
<evidence type="ECO:0000256" key="11">
    <source>
        <dbReference type="SAM" id="SignalP"/>
    </source>
</evidence>
<protein>
    <submittedName>
        <fullName evidence="13">Porin</fullName>
    </submittedName>
</protein>
<accession>A0A3R7IN76</accession>
<dbReference type="CDD" id="cd00342">
    <property type="entry name" value="gram_neg_porins"/>
    <property type="match status" value="1"/>
</dbReference>
<gene>
    <name evidence="13" type="ORF">BCY88_24495</name>
</gene>